<keyword evidence="2" id="KW-1185">Reference proteome</keyword>
<evidence type="ECO:0000313" key="1">
    <source>
        <dbReference type="EMBL" id="GAA2636846.1"/>
    </source>
</evidence>
<dbReference type="EMBL" id="BAAATD010000021">
    <property type="protein sequence ID" value="GAA2636846.1"/>
    <property type="molecule type" value="Genomic_DNA"/>
</dbReference>
<sequence length="374" mass="40633">MSTHALVSPVSVTDGAVTHDVDFIRPQLRSTGLRRIVLHAGVQINGAPHLGTNVMQTSAFLLAAAARDRFGVDVGLRFGALDNAPFETRASPRTGAVYQRSFHHALGATEVERLTRHFYGDLFETLSAVTGVPYEIETYTAQQAQRAFREEFLASLAKMDRLRWVLAPSHGNAPTSHPCPRCGWSEKSGDHTELLAADLHRASFSAVCVDHGRFEVDVTPESPAYIGLTTLHRNLVKERVAARDAAALPVIVKGADWATGCRLLDEAFMTWSGSVPPPRIFTPVVLSDSGAKLSKTLINAGTADLSAETEPWMLDATKWNGTVPRYAQTLVGLVSLMLSDPRHFERGYTTREVARLISRGDISTMTTASGGSRS</sequence>
<gene>
    <name evidence="1" type="ORF">GCM10010411_90220</name>
</gene>
<dbReference type="RefSeq" id="WP_344548905.1">
    <property type="nucleotide sequence ID" value="NZ_BAAATD010000021.1"/>
</dbReference>
<protein>
    <submittedName>
        <fullName evidence="1">Uncharacterized protein</fullName>
    </submittedName>
</protein>
<name>A0ABN3QW11_9ACTN</name>
<reference evidence="1 2" key="1">
    <citation type="journal article" date="2019" name="Int. J. Syst. Evol. Microbiol.">
        <title>The Global Catalogue of Microorganisms (GCM) 10K type strain sequencing project: providing services to taxonomists for standard genome sequencing and annotation.</title>
        <authorList>
            <consortium name="The Broad Institute Genomics Platform"/>
            <consortium name="The Broad Institute Genome Sequencing Center for Infectious Disease"/>
            <person name="Wu L."/>
            <person name="Ma J."/>
        </authorList>
    </citation>
    <scope>NUCLEOTIDE SEQUENCE [LARGE SCALE GENOMIC DNA]</scope>
    <source>
        <strain evidence="1 2">JCM 6833</strain>
    </source>
</reference>
<accession>A0ABN3QW11</accession>
<dbReference type="Proteomes" id="UP001501509">
    <property type="component" value="Unassembled WGS sequence"/>
</dbReference>
<proteinExistence type="predicted"/>
<comment type="caution">
    <text evidence="1">The sequence shown here is derived from an EMBL/GenBank/DDBJ whole genome shotgun (WGS) entry which is preliminary data.</text>
</comment>
<organism evidence="1 2">
    <name type="scientific">Actinomadura fulvescens</name>
    <dbReference type="NCBI Taxonomy" id="46160"/>
    <lineage>
        <taxon>Bacteria</taxon>
        <taxon>Bacillati</taxon>
        <taxon>Actinomycetota</taxon>
        <taxon>Actinomycetes</taxon>
        <taxon>Streptosporangiales</taxon>
        <taxon>Thermomonosporaceae</taxon>
        <taxon>Actinomadura</taxon>
    </lineage>
</organism>
<dbReference type="SUPFAM" id="SSF52374">
    <property type="entry name" value="Nucleotidylyl transferase"/>
    <property type="match status" value="1"/>
</dbReference>
<evidence type="ECO:0000313" key="2">
    <source>
        <dbReference type="Proteomes" id="UP001501509"/>
    </source>
</evidence>